<organism evidence="10 11">
    <name type="scientific">Branchiostoma belcheri</name>
    <name type="common">Amphioxus</name>
    <dbReference type="NCBI Taxonomy" id="7741"/>
    <lineage>
        <taxon>Eukaryota</taxon>
        <taxon>Metazoa</taxon>
        <taxon>Chordata</taxon>
        <taxon>Cephalochordata</taxon>
        <taxon>Leptocardii</taxon>
        <taxon>Amphioxiformes</taxon>
        <taxon>Branchiostomatidae</taxon>
        <taxon>Branchiostoma</taxon>
    </lineage>
</organism>
<dbReference type="GO" id="GO:0019732">
    <property type="term" value="P:antifungal humoral response"/>
    <property type="evidence" value="ECO:0007669"/>
    <property type="project" value="InterPro"/>
</dbReference>
<comment type="subcellular location">
    <subcellularLocation>
        <location evidence="1">Cytoplasmic granule</location>
    </subcellularLocation>
    <subcellularLocation>
        <location evidence="2">Secreted</location>
    </subcellularLocation>
</comment>
<dbReference type="GO" id="GO:0055037">
    <property type="term" value="C:recycling endosome"/>
    <property type="evidence" value="ECO:0007669"/>
    <property type="project" value="TreeGrafter"/>
</dbReference>
<dbReference type="GeneID" id="109471661"/>
<dbReference type="Pfam" id="PF00405">
    <property type="entry name" value="Transferrin"/>
    <property type="match status" value="8"/>
</dbReference>
<evidence type="ECO:0000313" key="10">
    <source>
        <dbReference type="Proteomes" id="UP000515135"/>
    </source>
</evidence>
<dbReference type="GO" id="GO:0006826">
    <property type="term" value="P:iron ion transport"/>
    <property type="evidence" value="ECO:0007669"/>
    <property type="project" value="TreeGrafter"/>
</dbReference>
<dbReference type="InterPro" id="IPR016357">
    <property type="entry name" value="Transferrin"/>
</dbReference>
<dbReference type="PROSITE" id="PS00206">
    <property type="entry name" value="TRANSFERRIN_LIKE_2"/>
    <property type="match status" value="8"/>
</dbReference>
<dbReference type="GO" id="GO:0005886">
    <property type="term" value="C:plasma membrane"/>
    <property type="evidence" value="ECO:0007669"/>
    <property type="project" value="TreeGrafter"/>
</dbReference>
<feature type="domain" description="Transferrin-like" evidence="9">
    <location>
        <begin position="622"/>
        <end position="967"/>
    </location>
</feature>
<feature type="region of interest" description="Disordered" evidence="7">
    <location>
        <begin position="3853"/>
        <end position="3905"/>
    </location>
</feature>
<feature type="compositionally biased region" description="Basic and acidic residues" evidence="7">
    <location>
        <begin position="3164"/>
        <end position="3173"/>
    </location>
</feature>
<feature type="chain" id="PRO_5028021332" evidence="8">
    <location>
        <begin position="19"/>
        <end position="4046"/>
    </location>
</feature>
<sequence length="4046" mass="458322">MRVPAFLALLCWVACASAWECDENAEHLTAVDIKIKSHEDHVIYGQLHACPRAGEELSQNLRFRFQNPRNIILDQETGSFQYSPDREHFSGVDNFVYTVEDEVERSEPASVFISLRPQPDEPRLQVQHVQGNEGEVIPLHIQAQLEDQDGSETLTVTLCNCGQEVSCKSDKCRCQLSVPSGWHFLAGGQRVHRRNLNKLTQDQANQLSVRVPENSHGQYCFGVHATSVEQKGKGHVNAQTSQDMHITVHSRNQPPTITHHSKTETLRWCTISSQEQQKCQEMSRAFSRRLNHRLECVQGQSSEDCMYKISNNMADVITLDGGDIYTAGSKYNLLPVMGEDYGHGDASYWAVAVVRKDNPEINMNNLRGRKSCHTGIGKTSGWNLPVGWLIQNNHIQVDNRRSIPQTVGSFFSKSCVPGAQSPEYNPDGTNPESLCSLCVGEGENRCVRNTNEPYYGYSGAFRCLVEGAGDVAFVNHVTVYENTNSHSEEEWTRNLDEDDFELLCPDGSRGPWHQYKECNLARVPAHAVMTSYHSQKNLQQIVEVLNQAQQHFGVEGSDDFEMFDSSEFEGRDLLFRDNVHRLVPVGQRNTWQKWLGSSYMESVGHLISHDQERNQRVLNKQIRWCATSEAEMDKCEQMSKTLTERGFVPTIKCVQADNADQCMQMIHMNQADVITLDGGDIYQSGMKYNMRPIMGEDYGNGDASYWAVAVVRKDNPEINMNNLHGRKSCHTGLGKTAGWIIPTGWLVDQDFVQTDGQTSLVQAVGHFFSKSCVPGAKSPEYDPQNTNPSTLCSLCAGAGEDHCVRNKNEPYYGYSGAFRCLAEGAGDVAFINHQTVQDNTDGHNPENWAAGLHADDFELLCTDGSRRPVDQWRECSLARVPSHAVMTSEERNQEWVDHAVQLLKNVQEMFGSDGNERGFSMFDSASFGGHDLLFRDDTQHLVEVGSKDSWEKWLGQEYLRCIRTHHAVEPVQPHSTLRWCTISSQEQQKCQEMSHNVMRNLNHRLECVQGQSSEDCMYKISHNQADVITLDGGDIYTAGSQYNLVPVMGEDYGNGDASYWAVAVVRKDNPEINMNNLRGRKSCHTGIGKTSGWNVPVGWLIQNNQIQVDNRRSIPQTVGSFFSKSCVPGAQSPEYNPDGSNPESLCSLCVGEGENRCVRNTNEPYYGYSGAFRCLVEGAGEVAFVNHVTVYENTNGHSEEEWTRNLDEDDFELLCPDGSRRPWSQYKECNLARVPSHAVMTSPRSRTDIQQIVNFLQLCQDHFGFQSYGDFEMFDSSRFGGRDLLFRDNVQRLVPVGQRNTWQKWLGSSYMESVGHLISHDQERNQRVLEKQVRWCVTSDAEMEKCEVLSRVQKQGVAFPTVQCVQADNADQCMQMIHMNQADVITLDGGDIYQAGMKYNMRPIMGEDYGNGDASYWAVAVVRKDNPEINMNNLRGRKSCHTGLGKTAGWIIPTGWLVDQDFVQTDGQTSLVQAVGHFFSKSCVPGAKSPEYDPQNTNPSTLCSLCAGAGEDHCVRNKNEPYYGYSGAFRCLAEGAGDVAFINHQTVQDNTDGHNPENWAAGLHADDFELLCTDGSRRPVDQWRECSLARVPSHAVMTSEERNQEWVDRAVQLLKNTQEMFGSDGNERGFSMFDSSSFSGHDLLFRDDTQHLVEVGSKDSWEKWLGQEYLRCIRTHHAVEPVQPHSTLRWCTISSQEQQKCQEMSHNVMRNLNHRLECVQGQSSEDCMYKISNNQADVITLDGGDIYTAGSQYNLVPVMGEDYGNGDASYWAVAVVRKDDPEINMNNLRGRKSCHTGIGKTSGWNVPVGWLIQNNQIQVDNRRSIPQTVGSFFSKSCVPGAQSPEYNPDGTNPESLCSLCVGERENRCVRNTNEPYYGYSGAFRCLVEGAGDVAFVNHVTVYENTNGHSEEEWTRNLDEDDFELLCPDGSRRPWNQYKECNLARVPSHAVMTSPRSRTDIQQIVDFLQLCQDHFGFQSYGDFEMFDSSKFGGRDLLFRDNVQRLVPVGQRNTWQKWLGSGYMESVGHLISHDQERNHRVLEKQVRWCVTSDAEMEKCQVLSRVQKQGVAFPTVQCVQADNADQCMQMIHMNQADVITLDGGDIYQAGMRYNMRPIMGEDYGNGDASYWAVAVVRKDNPEINMNNLRGRKSCHTGLGKTAGWIIPTGWLVDQDFVQTDGQTSLVQAVGHFFSKSCVPGAKSPEYDPQNTNPSTLCSLCAGAGEDHCVRNKNEPYYGYSGAFRCLAEGAGDVAFINHQTVQDNTDGHNPENWAAGLRADDFELLCTDGSRRPVDQWRECSLARVPSHAVMTSNDRSQEWVNRVVQWLKNTQEQFGSDENENEFQLFDSSSFGGHDLLFRDDTQHLVEVGSKDSWEKWLGQEYLRCIRSHHDVEPVQPHSTLRWCTISSQEQQKCQEMSRAFSRRLNHRLECVQGQSSEDCMYKISNNQADVITLDGGDILTAGSKYNLVPVMGEDYGNGDASYWAVAVARINNPEINMNNLRGRKSCHTGIGKTSGWNVPVGWMIQNNQIQLDNKKSIPQAVGRFFSKSCVPGAQSPEYNPDGTNPESLCSLCVGEGENRCVRNTNEPYYGYSGAFRCLVEGAGEVAFVNHQTIFENTNGRSEEEWTRNLHQNDFELLCPDGSRKQWNQYKECNLARVPSHAVMTSPRSRTDIQQIVNILTQAQEHFGQHSDFQMFDSSKFGGRDLLFRDNVQRLVPVGQRNTWQKWLGSSYLTSIRSMIHRDEQRTQRVLDKQVRWCVTSEAEKQKCERMSSSLDSYDFVTFPTVKCVQADNADQCMQMIHMNQADVITLDGGDIYQAGMKYNMRPIMGEDYGNGDASYWAVAVVRKDNPEINMNNLRGRKSCHTGLGKTAGWIIPTGWLVDQDFVQTDGQTSLVQAVGHFFSKSCVPGAKSPEYDPQNTNPSTLCSLCAGAGEDHCVRNKNEPYYGYAGAFRCLAEGAGDVAFINHQTVQDNTDGHNPENWAAGLHADDFELLCTDGSRRPVDQWRECSLARVPSHTVMTSNDRSQEWVNRVVRLLKGVQEQFASDENENDFQLFDSSSFGGHDLLFRDDTQHLVEVGSKDSWEKWLGQEYLRCIRSHHTDTHSSSGQQLALSTSEGRPVLLSNLRIQDAEGHNGRYHVHATVNQGGHLWVRDGLDSIVFTSDAKSKTTNQHDTRHHRHQDSHQRSEESELSREDSSSQEHPRRHPRSHESHSQERNHQDSNPLSHMWDSLWKMWDSSDERQHSSEESHRDMAWHDVHTSTEKERQELTMDDDFYQHYKHHHFQYSKNGRPSLSFSGDLAAVQKALSSLVFVPWCQQWPTPPNWDLPPTTWMFPSEEDQTRSEDPNHPVIWPAWYPRFWYPFPTKSWTWWPRVLPPYWLNQQCQDWTSMIHISVSEEAPSSCASRQDRRDRPVTDMDIPVHVQSRTNGPISLIPKNLFYYFDSEAESVPINDIHIRSQLTDVNLHLKFNVIEDHLATVQAESVEAPEFTCTSVEECNEHLRTVKVHFRNGVRATDICHLGIQISMFKDNSDVPSDLLTVWAYQTSGRCVDPWATNSNFHLSNERSHTNQGQTVDINLIPEDLSNEESLNGILHVTVRAPHGLVTYTAPDGLRTFVDHMGVRQRIPTNLCLSGPAEMVKQALQTVRYTPIRAFTGTDSITIEYGTTRTAMRLSPDKIHPRMTVVHKVEVRPVSSPILVQAPSHMCVNQQQRPLPHIDSNLELQSMWHKPAPNMVKLTVTATSGDVNINQHKLQQEFHPSESSQEHHQDMVHLDLDVEHRQRPSGSWLQVTAEDWVVRHILHNQLVWYKPNKCVSSQQPIQHDTIHVEVEEVKSEHVTSSEIQVTVDCHQPQQQRWQVDGVSSSEQQSQEQASSEWSLELSPWSVEQSSSEAEVTSDSECTPTEPWNDWSECDADSCQMGSQWRERRTRNTNPASNRYCQPQRETRQCTNCGCKPVRQFVKHPAPSFQDCQTVRQVPRCPETCRPTKTSFAEEQFDCRGRTLNKDVLIHEACACVECAVKHTKESWHSSERQPSSNERWSDELGFPWY</sequence>
<accession>A0A6P4ZAF2</accession>
<feature type="compositionally biased region" description="Basic and acidic residues" evidence="7">
    <location>
        <begin position="3181"/>
        <end position="3201"/>
    </location>
</feature>
<reference evidence="11" key="1">
    <citation type="submission" date="2025-08" db="UniProtKB">
        <authorList>
            <consortium name="RefSeq"/>
        </authorList>
    </citation>
    <scope>IDENTIFICATION</scope>
    <source>
        <tissue evidence="11">Gonad</tissue>
    </source>
</reference>
<dbReference type="SMART" id="SM00094">
    <property type="entry name" value="TR_FER"/>
    <property type="match status" value="8"/>
</dbReference>
<evidence type="ECO:0000256" key="3">
    <source>
        <dbReference type="ARBA" id="ARBA00022525"/>
    </source>
</evidence>
<dbReference type="PANTHER" id="PTHR11485:SF29">
    <property type="entry name" value="TRANSFERRIN 2"/>
    <property type="match status" value="1"/>
</dbReference>
<dbReference type="InterPro" id="IPR018195">
    <property type="entry name" value="Transferrin_Fe_BS"/>
</dbReference>
<keyword evidence="5" id="KW-1015">Disulfide bond</keyword>
<dbReference type="PROSITE" id="PS51408">
    <property type="entry name" value="TRANSFERRIN_LIKE_4"/>
    <property type="match status" value="8"/>
</dbReference>
<dbReference type="InterPro" id="IPR001156">
    <property type="entry name" value="Transferrin-like_dom"/>
</dbReference>
<feature type="domain" description="Transferrin-like" evidence="9">
    <location>
        <begin position="1688"/>
        <end position="2030"/>
    </location>
</feature>
<dbReference type="GO" id="GO:0004252">
    <property type="term" value="F:serine-type endopeptidase activity"/>
    <property type="evidence" value="ECO:0007669"/>
    <property type="project" value="InterPro"/>
</dbReference>
<dbReference type="Proteomes" id="UP000515135">
    <property type="component" value="Unplaced"/>
</dbReference>
<dbReference type="GO" id="GO:0005506">
    <property type="term" value="F:iron ion binding"/>
    <property type="evidence" value="ECO:0007669"/>
    <property type="project" value="InterPro"/>
</dbReference>
<dbReference type="InterPro" id="IPR000884">
    <property type="entry name" value="TSP1_rpt"/>
</dbReference>
<feature type="domain" description="Transferrin-like" evidence="9">
    <location>
        <begin position="2399"/>
        <end position="2739"/>
    </location>
</feature>
<feature type="compositionally biased region" description="Low complexity" evidence="7">
    <location>
        <begin position="3860"/>
        <end position="3882"/>
    </location>
</feature>
<protein>
    <submittedName>
        <fullName evidence="11">Uncharacterized protein LOC109471661 isoform X16</fullName>
    </submittedName>
</protein>
<dbReference type="InterPro" id="IPR030684">
    <property type="entry name" value="Lactotransferrin"/>
</dbReference>
<evidence type="ECO:0000256" key="2">
    <source>
        <dbReference type="ARBA" id="ARBA00004613"/>
    </source>
</evidence>
<feature type="signal peptide" evidence="8">
    <location>
        <begin position="1"/>
        <end position="18"/>
    </location>
</feature>
<feature type="domain" description="Transferrin-like" evidence="9">
    <location>
        <begin position="266"/>
        <end position="608"/>
    </location>
</feature>
<dbReference type="PRINTS" id="PR00422">
    <property type="entry name" value="TRANSFERRIN"/>
</dbReference>
<dbReference type="Gene3D" id="3.40.190.10">
    <property type="entry name" value="Periplasmic binding protein-like II"/>
    <property type="match status" value="16"/>
</dbReference>
<feature type="domain" description="Transferrin-like" evidence="9">
    <location>
        <begin position="977"/>
        <end position="1319"/>
    </location>
</feature>
<feature type="domain" description="Transferrin-like" evidence="9">
    <location>
        <begin position="2044"/>
        <end position="2389"/>
    </location>
</feature>
<keyword evidence="10" id="KW-1185">Reference proteome</keyword>
<dbReference type="GO" id="GO:0005769">
    <property type="term" value="C:early endosome"/>
    <property type="evidence" value="ECO:0007669"/>
    <property type="project" value="TreeGrafter"/>
</dbReference>
<evidence type="ECO:0000256" key="5">
    <source>
        <dbReference type="ARBA" id="ARBA00023157"/>
    </source>
</evidence>
<name>A0A6P4ZAF2_BRABE</name>
<evidence type="ECO:0000259" key="9">
    <source>
        <dbReference type="PROSITE" id="PS51408"/>
    </source>
</evidence>
<comment type="function">
    <text evidence="6">Lactoferricin binds to the bacterial surface and is crucial for the bactericidal functions. Has some antiviral activity against papillomavirus infection. N-terminal region shows strong antifungal activity against C.albicans. Contains two BBXB heparin-binding consensus sequences that appear to form the predominate functional GAG-binding site.</text>
</comment>
<evidence type="ECO:0000256" key="6">
    <source>
        <dbReference type="ARBA" id="ARBA00044488"/>
    </source>
</evidence>
<dbReference type="PIRSF" id="PIRSF500683">
    <property type="entry name" value="Lactotransferrin"/>
    <property type="match status" value="1"/>
</dbReference>
<dbReference type="GO" id="GO:0005615">
    <property type="term" value="C:extracellular space"/>
    <property type="evidence" value="ECO:0007669"/>
    <property type="project" value="InterPro"/>
</dbReference>
<keyword evidence="3" id="KW-0964">Secreted</keyword>
<dbReference type="PROSITE" id="PS50092">
    <property type="entry name" value="TSP1"/>
    <property type="match status" value="1"/>
</dbReference>
<feature type="region of interest" description="Disordered" evidence="7">
    <location>
        <begin position="3164"/>
        <end position="3223"/>
    </location>
</feature>
<evidence type="ECO:0000256" key="4">
    <source>
        <dbReference type="ARBA" id="ARBA00022737"/>
    </source>
</evidence>
<evidence type="ECO:0000256" key="1">
    <source>
        <dbReference type="ARBA" id="ARBA00004463"/>
    </source>
</evidence>
<dbReference type="RefSeq" id="XP_019626666.1">
    <property type="nucleotide sequence ID" value="XM_019771107.1"/>
</dbReference>
<dbReference type="GO" id="GO:0019731">
    <property type="term" value="P:antibacterial humoral response"/>
    <property type="evidence" value="ECO:0007669"/>
    <property type="project" value="InterPro"/>
</dbReference>
<dbReference type="PROSITE" id="PS00205">
    <property type="entry name" value="TRANSFERRIN_LIKE_1"/>
    <property type="match status" value="7"/>
</dbReference>
<gene>
    <name evidence="11" type="primary">LOC109471661</name>
</gene>
<feature type="compositionally biased region" description="Polar residues" evidence="7">
    <location>
        <begin position="3883"/>
        <end position="3899"/>
    </location>
</feature>
<evidence type="ECO:0000256" key="8">
    <source>
        <dbReference type="SAM" id="SignalP"/>
    </source>
</evidence>
<keyword evidence="8" id="KW-0732">Signal</keyword>
<dbReference type="SUPFAM" id="SSF53850">
    <property type="entry name" value="Periplasmic binding protein-like II"/>
    <property type="match status" value="8"/>
</dbReference>
<evidence type="ECO:0000313" key="11">
    <source>
        <dbReference type="RefSeq" id="XP_019626666.1"/>
    </source>
</evidence>
<feature type="region of interest" description="Disordered" evidence="7">
    <location>
        <begin position="4026"/>
        <end position="4046"/>
    </location>
</feature>
<proteinExistence type="predicted"/>
<keyword evidence="4" id="KW-0677">Repeat</keyword>
<dbReference type="PIRSF" id="PIRSF002549">
    <property type="entry name" value="Transferrin"/>
    <property type="match status" value="1"/>
</dbReference>
<feature type="compositionally biased region" description="Basic and acidic residues" evidence="7">
    <location>
        <begin position="3208"/>
        <end position="3219"/>
    </location>
</feature>
<dbReference type="PANTHER" id="PTHR11485">
    <property type="entry name" value="TRANSFERRIN"/>
    <property type="match status" value="1"/>
</dbReference>
<feature type="domain" description="Transferrin-like" evidence="9">
    <location>
        <begin position="1333"/>
        <end position="1678"/>
    </location>
</feature>
<dbReference type="PROSITE" id="PS00207">
    <property type="entry name" value="TRANSFERRIN_LIKE_3"/>
    <property type="match status" value="4"/>
</dbReference>
<dbReference type="OrthoDB" id="9981115at2759"/>
<feature type="domain" description="Transferrin-like" evidence="9">
    <location>
        <begin position="2753"/>
        <end position="3100"/>
    </location>
</feature>
<evidence type="ECO:0000256" key="7">
    <source>
        <dbReference type="SAM" id="MobiDB-lite"/>
    </source>
</evidence>
<dbReference type="FunFam" id="3.40.190.10:FF:000095">
    <property type="entry name" value="Lactotransferrin"/>
    <property type="match status" value="8"/>
</dbReference>
<dbReference type="CDD" id="cd13529">
    <property type="entry name" value="PBP2_transferrin"/>
    <property type="match status" value="4"/>
</dbReference>
<dbReference type="GO" id="GO:0001817">
    <property type="term" value="P:regulation of cytokine production"/>
    <property type="evidence" value="ECO:0007669"/>
    <property type="project" value="InterPro"/>
</dbReference>